<dbReference type="NCBIfam" id="NF007543">
    <property type="entry name" value="PRK10158.1"/>
    <property type="match status" value="1"/>
</dbReference>
<comment type="catalytic activity">
    <reaction evidence="6">
        <text>uridine(746) in 23S rRNA = pseudouridine(746) in 23S rRNA</text>
        <dbReference type="Rhea" id="RHEA:42548"/>
        <dbReference type="Rhea" id="RHEA-COMP:10109"/>
        <dbReference type="Rhea" id="RHEA-COMP:10110"/>
        <dbReference type="ChEBI" id="CHEBI:65314"/>
        <dbReference type="ChEBI" id="CHEBI:65315"/>
        <dbReference type="EC" id="5.4.99.29"/>
    </reaction>
</comment>
<evidence type="ECO:0000256" key="14">
    <source>
        <dbReference type="ARBA" id="ARBA00042883"/>
    </source>
</evidence>
<dbReference type="EMBL" id="CAKLDI010000001">
    <property type="protein sequence ID" value="CAH0534398.1"/>
    <property type="molecule type" value="Genomic_DNA"/>
</dbReference>
<sequence>MSKRKDMSNPLPAFEYHPPTDPWLSVVYEDDDIIVIDKPSGLLSVPGREPEHHDSAYLRVVSQHPLAQIVHRLDMATSGIVLFAKHKQAERHLKAQFRDRIPQKRYIARVWGHLKQDAGEIDLPLICDWPNRPKQKVCFEQGKPSQTGFEVLARETREDGMTTSVVDLKPITGRSHQLRVHMMSLGHEIIGDGFYARPMAQAMTQRLELHALELTLKHPRTNQWCHFFAPCDFYPEVSAKLHTELPQD</sequence>
<evidence type="ECO:0000256" key="10">
    <source>
        <dbReference type="ARBA" id="ARBA00039988"/>
    </source>
</evidence>
<dbReference type="InterPro" id="IPR020103">
    <property type="entry name" value="PsdUridine_synth_cat_dom_sf"/>
</dbReference>
<comment type="function">
    <text evidence="7">Dual specificity enzyme that catalyzes the synthesis of pseudouridine from uracil-746 in 23S ribosomal RNA and from uracil-32 in the anticodon stem and loop of transfer RNAs.</text>
</comment>
<evidence type="ECO:0000256" key="5">
    <source>
        <dbReference type="ARBA" id="ARBA00036184"/>
    </source>
</evidence>
<evidence type="ECO:0000256" key="6">
    <source>
        <dbReference type="ARBA" id="ARBA00036916"/>
    </source>
</evidence>
<evidence type="ECO:0000256" key="2">
    <source>
        <dbReference type="ARBA" id="ARBA00022552"/>
    </source>
</evidence>
<evidence type="ECO:0000256" key="15">
    <source>
        <dbReference type="ARBA" id="ARBA00043143"/>
    </source>
</evidence>
<comment type="catalytic activity">
    <reaction evidence="5">
        <text>uridine(32) in tRNA = pseudouridine(32) in tRNA</text>
        <dbReference type="Rhea" id="RHEA:42544"/>
        <dbReference type="Rhea" id="RHEA-COMP:10107"/>
        <dbReference type="Rhea" id="RHEA-COMP:10108"/>
        <dbReference type="ChEBI" id="CHEBI:65314"/>
        <dbReference type="ChEBI" id="CHEBI:65315"/>
        <dbReference type="EC" id="5.4.99.28"/>
    </reaction>
</comment>
<keyword evidence="18" id="KW-1185">Reference proteome</keyword>
<organism evidence="17 18">
    <name type="scientific">Vibrio stylophorae</name>
    <dbReference type="NCBI Taxonomy" id="659351"/>
    <lineage>
        <taxon>Bacteria</taxon>
        <taxon>Pseudomonadati</taxon>
        <taxon>Pseudomonadota</taxon>
        <taxon>Gammaproteobacteria</taxon>
        <taxon>Vibrionales</taxon>
        <taxon>Vibrionaceae</taxon>
        <taxon>Vibrio</taxon>
    </lineage>
</organism>
<dbReference type="Proteomes" id="UP000838672">
    <property type="component" value="Unassembled WGS sequence"/>
</dbReference>
<keyword evidence="4 17" id="KW-0413">Isomerase</keyword>
<dbReference type="SUPFAM" id="SSF55120">
    <property type="entry name" value="Pseudouridine synthase"/>
    <property type="match status" value="1"/>
</dbReference>
<protein>
    <recommendedName>
        <fullName evidence="10">Dual-specificity RNA pseudouridine synthase RluA</fullName>
        <ecNumber evidence="8">5.4.99.28</ecNumber>
        <ecNumber evidence="9">5.4.99.29</ecNumber>
    </recommendedName>
    <alternativeName>
        <fullName evidence="11">23S rRNA pseudouridine(746) synthase</fullName>
    </alternativeName>
    <alternativeName>
        <fullName evidence="14">Ribosomal large subunit pseudouridine synthase A</fullName>
    </alternativeName>
    <alternativeName>
        <fullName evidence="13">rRNA pseudouridylate synthase A</fullName>
    </alternativeName>
    <alternativeName>
        <fullName evidence="15">rRNA-uridine isomerase A</fullName>
    </alternativeName>
    <alternativeName>
        <fullName evidence="12">tRNA pseudouridine(32) synthase</fullName>
    </alternativeName>
</protein>
<dbReference type="EC" id="5.4.99.29" evidence="9"/>
<name>A0ABN8DUW6_9VIBR</name>
<evidence type="ECO:0000256" key="9">
    <source>
        <dbReference type="ARBA" id="ARBA00038945"/>
    </source>
</evidence>
<dbReference type="PANTHER" id="PTHR21600">
    <property type="entry name" value="MITOCHONDRIAL RNA PSEUDOURIDINE SYNTHASE"/>
    <property type="match status" value="1"/>
</dbReference>
<dbReference type="EC" id="5.4.99.28" evidence="8"/>
<evidence type="ECO:0000259" key="16">
    <source>
        <dbReference type="Pfam" id="PF00849"/>
    </source>
</evidence>
<keyword evidence="3" id="KW-0819">tRNA processing</keyword>
<accession>A0ABN8DUW6</accession>
<evidence type="ECO:0000313" key="17">
    <source>
        <dbReference type="EMBL" id="CAH0534398.1"/>
    </source>
</evidence>
<keyword evidence="2" id="KW-0698">rRNA processing</keyword>
<evidence type="ECO:0000256" key="4">
    <source>
        <dbReference type="ARBA" id="ARBA00023235"/>
    </source>
</evidence>
<evidence type="ECO:0000256" key="8">
    <source>
        <dbReference type="ARBA" id="ARBA00038944"/>
    </source>
</evidence>
<dbReference type="PROSITE" id="PS01129">
    <property type="entry name" value="PSI_RLU"/>
    <property type="match status" value="1"/>
</dbReference>
<evidence type="ECO:0000256" key="3">
    <source>
        <dbReference type="ARBA" id="ARBA00022694"/>
    </source>
</evidence>
<dbReference type="Pfam" id="PF00849">
    <property type="entry name" value="PseudoU_synth_2"/>
    <property type="match status" value="1"/>
</dbReference>
<evidence type="ECO:0000313" key="18">
    <source>
        <dbReference type="Proteomes" id="UP000838672"/>
    </source>
</evidence>
<feature type="domain" description="Pseudouridine synthase RsuA/RluA-like" evidence="16">
    <location>
        <begin position="32"/>
        <end position="182"/>
    </location>
</feature>
<comment type="caution">
    <text evidence="17">The sequence shown here is derived from an EMBL/GenBank/DDBJ whole genome shotgun (WGS) entry which is preliminary data.</text>
</comment>
<evidence type="ECO:0000256" key="1">
    <source>
        <dbReference type="ARBA" id="ARBA00010876"/>
    </source>
</evidence>
<proteinExistence type="inferred from homology"/>
<dbReference type="GO" id="GO:0160151">
    <property type="term" value="F:tRNA pseudouridine(32) synthase activity"/>
    <property type="evidence" value="ECO:0007669"/>
    <property type="project" value="UniProtKB-EC"/>
</dbReference>
<evidence type="ECO:0000256" key="12">
    <source>
        <dbReference type="ARBA" id="ARBA00042372"/>
    </source>
</evidence>
<evidence type="ECO:0000256" key="13">
    <source>
        <dbReference type="ARBA" id="ARBA00042844"/>
    </source>
</evidence>
<dbReference type="PANTHER" id="PTHR21600:SF91">
    <property type="entry name" value="DUAL-SPECIFICITY RNA PSEUDOURIDINE SYNTHASE RLUA"/>
    <property type="match status" value="1"/>
</dbReference>
<dbReference type="CDD" id="cd02869">
    <property type="entry name" value="PseudoU_synth_RluA_like"/>
    <property type="match status" value="1"/>
</dbReference>
<evidence type="ECO:0000256" key="7">
    <source>
        <dbReference type="ARBA" id="ARBA00037305"/>
    </source>
</evidence>
<comment type="similarity">
    <text evidence="1">Belongs to the pseudouridine synthase RluA family.</text>
</comment>
<reference evidence="17" key="1">
    <citation type="submission" date="2021-11" db="EMBL/GenBank/DDBJ databases">
        <authorList>
            <person name="Rodrigo-Torres L."/>
            <person name="Arahal R. D."/>
            <person name="Lucena T."/>
        </authorList>
    </citation>
    <scope>NUCLEOTIDE SEQUENCE</scope>
    <source>
        <strain evidence="17">CECT 7929</strain>
    </source>
</reference>
<dbReference type="InterPro" id="IPR050188">
    <property type="entry name" value="RluA_PseudoU_synthase"/>
</dbReference>
<gene>
    <name evidence="17" type="primary">rluA</name>
    <name evidence="17" type="ORF">VST7929_02329</name>
</gene>
<dbReference type="InterPro" id="IPR006224">
    <property type="entry name" value="PsdUridine_synth_RluA-like_CS"/>
</dbReference>
<evidence type="ECO:0000256" key="11">
    <source>
        <dbReference type="ARBA" id="ARBA00041266"/>
    </source>
</evidence>
<dbReference type="Gene3D" id="3.30.2350.10">
    <property type="entry name" value="Pseudouridine synthase"/>
    <property type="match status" value="1"/>
</dbReference>
<dbReference type="InterPro" id="IPR006145">
    <property type="entry name" value="PsdUridine_synth_RsuA/RluA"/>
</dbReference>